<dbReference type="Gene3D" id="3.60.10.10">
    <property type="entry name" value="Endonuclease/exonuclease/phosphatase"/>
    <property type="match status" value="1"/>
</dbReference>
<dbReference type="InterPro" id="IPR043502">
    <property type="entry name" value="DNA/RNA_pol_sf"/>
</dbReference>
<comment type="caution">
    <text evidence="2">The sequence shown here is derived from an EMBL/GenBank/DDBJ whole genome shotgun (WGS) entry which is preliminary data.</text>
</comment>
<dbReference type="InterPro" id="IPR052560">
    <property type="entry name" value="RdDP_mobile_element"/>
</dbReference>
<name>A0A4Y2I071_ARAVE</name>
<keyword evidence="2" id="KW-0695">RNA-directed DNA polymerase</keyword>
<dbReference type="SUPFAM" id="SSF56219">
    <property type="entry name" value="DNase I-like"/>
    <property type="match status" value="1"/>
</dbReference>
<evidence type="ECO:0000313" key="3">
    <source>
        <dbReference type="Proteomes" id="UP000499080"/>
    </source>
</evidence>
<dbReference type="EMBL" id="BGPR01104821">
    <property type="protein sequence ID" value="GBM70993.1"/>
    <property type="molecule type" value="Genomic_DNA"/>
</dbReference>
<keyword evidence="2" id="KW-0548">Nucleotidyltransferase</keyword>
<dbReference type="InterPro" id="IPR036691">
    <property type="entry name" value="Endo/exonu/phosph_ase_sf"/>
</dbReference>
<dbReference type="OrthoDB" id="8123891at2759"/>
<dbReference type="Pfam" id="PF03372">
    <property type="entry name" value="Exo_endo_phos"/>
    <property type="match status" value="1"/>
</dbReference>
<dbReference type="InterPro" id="IPR000477">
    <property type="entry name" value="RT_dom"/>
</dbReference>
<keyword evidence="2" id="KW-0808">Transferase</keyword>
<dbReference type="Pfam" id="PF00078">
    <property type="entry name" value="RVT_1"/>
    <property type="match status" value="1"/>
</dbReference>
<dbReference type="Proteomes" id="UP000499080">
    <property type="component" value="Unassembled WGS sequence"/>
</dbReference>
<dbReference type="PROSITE" id="PS50878">
    <property type="entry name" value="RT_POL"/>
    <property type="match status" value="1"/>
</dbReference>
<accession>A0A4Y2I071</accession>
<reference evidence="2 3" key="1">
    <citation type="journal article" date="2019" name="Sci. Rep.">
        <title>Orb-weaving spider Araneus ventricosus genome elucidates the spidroin gene catalogue.</title>
        <authorList>
            <person name="Kono N."/>
            <person name="Nakamura H."/>
            <person name="Ohtoshi R."/>
            <person name="Moran D.A.P."/>
            <person name="Shinohara A."/>
            <person name="Yoshida Y."/>
            <person name="Fujiwara M."/>
            <person name="Mori M."/>
            <person name="Tomita M."/>
            <person name="Arakawa K."/>
        </authorList>
    </citation>
    <scope>NUCLEOTIDE SEQUENCE [LARGE SCALE GENOMIC DNA]</scope>
</reference>
<dbReference type="PANTHER" id="PTHR36688:SF2">
    <property type="entry name" value="ENDONUCLEASE_EXONUCLEASE_PHOSPHATASE DOMAIN-CONTAINING PROTEIN"/>
    <property type="match status" value="1"/>
</dbReference>
<gene>
    <name evidence="2" type="primary">X-elementORF2_730</name>
    <name evidence="2" type="ORF">AVEN_172051_1</name>
</gene>
<evidence type="ECO:0000313" key="2">
    <source>
        <dbReference type="EMBL" id="GBM70993.1"/>
    </source>
</evidence>
<proteinExistence type="predicted"/>
<protein>
    <submittedName>
        <fullName evidence="2">Putative RNA-directed DNA polymerase from transposon X-element</fullName>
    </submittedName>
</protein>
<dbReference type="CDD" id="cd01650">
    <property type="entry name" value="RT_nLTR_like"/>
    <property type="match status" value="1"/>
</dbReference>
<dbReference type="PANTHER" id="PTHR36688">
    <property type="entry name" value="ENDO/EXONUCLEASE/PHOSPHATASE DOMAIN-CONTAINING PROTEIN"/>
    <property type="match status" value="1"/>
</dbReference>
<sequence length="886" mass="101820">MNPKPGVVVFTWNANGLINKVADLREFLARICPDIVLLQETHLSGVDKCTFANYDFYSTPSRTHFRRRGTGILIKKSITHYHLPNPTLLYVETTMVVATFPPLPPINFISIYNPPRNSTSFTLDLESLIAFNKITFIAGDFNAKSRSWNCRRGCRLGKQLVNFARLTDQKIIAPDTPTRFDRRGATIIDLAVAKNLIVDCKATAVDELSSDHLPVKFWLNTTTDPNRNKSFKPHWKNFQHKIVSYPTNNFSPQNTTDIEDEIKRFTSELQTAYEVSGKWIEKQSENFSLEIRTQTQIRNRLKKIAQRSCDPRDKNLYNRAQSYLRKLHYEANQSRHTETIEGLNPINGSIWKYVKRYTKTYFKMPSLNTPTTIVYTNAAKAEAIADVLEDQFKTNDLSHPPPTETTVNRIVKRFLRKKSKDKPDLCLPSEVTEYINKLKASKSPGRDNISNTLIKRLPIKSIIRLTEIINAMLQFNYFPNVWKSAIVVPILKPGKSPYDPGSYRPISLLSALSKIAESVILKRIVEATKGKLIPFQFGFRKQLSTVQQLLRLTETVKEGMDEGWDTGAVFLDIAKAFDRVWTDGLLYKLIMMRIPGGLVRLMATYLRGRRFAVRVGSDLSSERAIDAGVAQGSKIGPILFNIYVNDIPSPRNCQTRLCLFADDTAVMSTGESKKVMEDLNYYLEQLGKWLIMWKIKVNADKCQAVYFTRRRKVPDPPKLYRRAIHWRKDTKYLGITLDSRLTYEKHINNVYKQTRSVKARLYPLLGRNSKLSLQNKLLLYKTILRPKMTYASPVWGAAAQSHIQKLEATQNITARQIINAQWFIRNRYILKDLRLPPVLSHIKDLAKKFFHGTDNHTNQAIKEIPTYDPTIPRKRKRPRTLLLSGN</sequence>
<organism evidence="2 3">
    <name type="scientific">Araneus ventricosus</name>
    <name type="common">Orbweaver spider</name>
    <name type="synonym">Epeira ventricosa</name>
    <dbReference type="NCBI Taxonomy" id="182803"/>
    <lineage>
        <taxon>Eukaryota</taxon>
        <taxon>Metazoa</taxon>
        <taxon>Ecdysozoa</taxon>
        <taxon>Arthropoda</taxon>
        <taxon>Chelicerata</taxon>
        <taxon>Arachnida</taxon>
        <taxon>Araneae</taxon>
        <taxon>Araneomorphae</taxon>
        <taxon>Entelegynae</taxon>
        <taxon>Araneoidea</taxon>
        <taxon>Araneidae</taxon>
        <taxon>Araneus</taxon>
    </lineage>
</organism>
<evidence type="ECO:0000259" key="1">
    <source>
        <dbReference type="PROSITE" id="PS50878"/>
    </source>
</evidence>
<dbReference type="GO" id="GO:0003964">
    <property type="term" value="F:RNA-directed DNA polymerase activity"/>
    <property type="evidence" value="ECO:0007669"/>
    <property type="project" value="UniProtKB-KW"/>
</dbReference>
<dbReference type="AlphaFoldDB" id="A0A4Y2I071"/>
<dbReference type="SUPFAM" id="SSF56672">
    <property type="entry name" value="DNA/RNA polymerases"/>
    <property type="match status" value="1"/>
</dbReference>
<keyword evidence="3" id="KW-1185">Reference proteome</keyword>
<dbReference type="InterPro" id="IPR005135">
    <property type="entry name" value="Endo/exonuclease/phosphatase"/>
</dbReference>
<feature type="domain" description="Reverse transcriptase" evidence="1">
    <location>
        <begin position="471"/>
        <end position="737"/>
    </location>
</feature>